<comment type="catalytic activity">
    <reaction evidence="8">
        <text>2-oxoglutarate + O2 + 2 H(+) = ethene + 3 CO2 + H2O</text>
        <dbReference type="Rhea" id="RHEA:31523"/>
        <dbReference type="ChEBI" id="CHEBI:15377"/>
        <dbReference type="ChEBI" id="CHEBI:15378"/>
        <dbReference type="ChEBI" id="CHEBI:15379"/>
        <dbReference type="ChEBI" id="CHEBI:16526"/>
        <dbReference type="ChEBI" id="CHEBI:16810"/>
        <dbReference type="ChEBI" id="CHEBI:18153"/>
        <dbReference type="EC" id="1.13.12.19"/>
    </reaction>
</comment>
<sequence>MTELPRIDLTSATPGSEAERRVAFQIDRACKEVGFFTLSGHGITPSTFEDAYATSRAFFGLPFEVKNRCRLQSGFTMAADDYTPYGYSGMLEENAFAYTGKKGLPSDYVEKFSVGRRIDDDGAALPFSQDLTGRQLRAALKAYFRECEALTARLTELFSIALDLPRDFFAKKTSASNDSLRSLLYPQRSSELVNDQGMGEHTDGTLLTMLAQTGPGIQVKDRSGTWITPRLAAREHLIVNIGDLMARWSNDEYVSTPHRVVLSGDERQSVAFFKLANDDALIECFPKFCKDTPAKYEPVVYKAFSLQKMNALFGVGEAGRS</sequence>
<dbReference type="GO" id="GO:0009693">
    <property type="term" value="P:ethylene biosynthetic process"/>
    <property type="evidence" value="ECO:0007669"/>
    <property type="project" value="UniProtKB-KW"/>
</dbReference>
<evidence type="ECO:0000256" key="4">
    <source>
        <dbReference type="ARBA" id="ARBA00019045"/>
    </source>
</evidence>
<dbReference type="GO" id="GO:0046872">
    <property type="term" value="F:metal ion binding"/>
    <property type="evidence" value="ECO:0007669"/>
    <property type="project" value="UniProtKB-KW"/>
</dbReference>
<accession>A0A3A8QDU9</accession>
<evidence type="ECO:0000313" key="13">
    <source>
        <dbReference type="Proteomes" id="UP000272888"/>
    </source>
</evidence>
<comment type="caution">
    <text evidence="12">The sequence shown here is derived from an EMBL/GenBank/DDBJ whole genome shotgun (WGS) entry which is preliminary data.</text>
</comment>
<dbReference type="InterPro" id="IPR026992">
    <property type="entry name" value="DIOX_N"/>
</dbReference>
<keyword evidence="10" id="KW-0560">Oxidoreductase</keyword>
<dbReference type="PANTHER" id="PTHR47990">
    <property type="entry name" value="2-OXOGLUTARATE (2OG) AND FE(II)-DEPENDENT OXYGENASE SUPERFAMILY PROTEIN-RELATED"/>
    <property type="match status" value="1"/>
</dbReference>
<evidence type="ECO:0000256" key="6">
    <source>
        <dbReference type="ARBA" id="ARBA00031011"/>
    </source>
</evidence>
<dbReference type="SUPFAM" id="SSF51197">
    <property type="entry name" value="Clavaminate synthase-like"/>
    <property type="match status" value="1"/>
</dbReference>
<dbReference type="Gene3D" id="2.60.120.330">
    <property type="entry name" value="B-lactam Antibiotic, Isopenicillin N Synthase, Chain"/>
    <property type="match status" value="1"/>
</dbReference>
<keyword evidence="10" id="KW-0479">Metal-binding</keyword>
<evidence type="ECO:0000256" key="9">
    <source>
        <dbReference type="ARBA" id="ARBA00049359"/>
    </source>
</evidence>
<evidence type="ECO:0000256" key="2">
    <source>
        <dbReference type="ARBA" id="ARBA00012293"/>
    </source>
</evidence>
<evidence type="ECO:0000256" key="3">
    <source>
        <dbReference type="ARBA" id="ARBA00012531"/>
    </source>
</evidence>
<comment type="catalytic activity">
    <reaction evidence="9">
        <text>L-arginine + 2-oxoglutarate + O2 = guanidine + L-glutamate 5-semialdehyde + succinate + CO2</text>
        <dbReference type="Rhea" id="RHEA:31535"/>
        <dbReference type="ChEBI" id="CHEBI:15379"/>
        <dbReference type="ChEBI" id="CHEBI:16526"/>
        <dbReference type="ChEBI" id="CHEBI:16810"/>
        <dbReference type="ChEBI" id="CHEBI:30031"/>
        <dbReference type="ChEBI" id="CHEBI:30087"/>
        <dbReference type="ChEBI" id="CHEBI:32682"/>
        <dbReference type="ChEBI" id="CHEBI:58066"/>
        <dbReference type="EC" id="1.14.20.7"/>
    </reaction>
</comment>
<name>A0A3A8QDU9_9BACT</name>
<dbReference type="EC" id="1.13.12.19" evidence="3"/>
<evidence type="ECO:0000256" key="8">
    <source>
        <dbReference type="ARBA" id="ARBA00047725"/>
    </source>
</evidence>
<evidence type="ECO:0000256" key="5">
    <source>
        <dbReference type="ARBA" id="ARBA00022666"/>
    </source>
</evidence>
<gene>
    <name evidence="12" type="ORF">D7V93_11820</name>
</gene>
<dbReference type="InterPro" id="IPR044861">
    <property type="entry name" value="IPNS-like_FE2OG_OXY"/>
</dbReference>
<keyword evidence="5" id="KW-0266">Ethylene biosynthesis</keyword>
<dbReference type="AlphaFoldDB" id="A0A3A8QDU9"/>
<dbReference type="PROSITE" id="PS51471">
    <property type="entry name" value="FE2OG_OXY"/>
    <property type="match status" value="1"/>
</dbReference>
<keyword evidence="13" id="KW-1185">Reference proteome</keyword>
<dbReference type="EC" id="1.14.20.7" evidence="2"/>
<keyword evidence="10" id="KW-0408">Iron</keyword>
<evidence type="ECO:0000256" key="10">
    <source>
        <dbReference type="RuleBase" id="RU003682"/>
    </source>
</evidence>
<evidence type="ECO:0000256" key="7">
    <source>
        <dbReference type="ARBA" id="ARBA00031282"/>
    </source>
</evidence>
<protein>
    <recommendedName>
        <fullName evidence="4">2-oxoglutarate-dependent ethylene/succinate-forming enzyme</fullName>
        <ecNumber evidence="3">1.13.12.19</ecNumber>
        <ecNumber evidence="2">1.14.20.7</ecNumber>
    </recommendedName>
    <alternativeName>
        <fullName evidence="6">2-oxoglutarate dioxygenase (ethylene-forming)</fullName>
    </alternativeName>
    <alternativeName>
        <fullName evidence="7">2-oxoglutarate/L-arginine monooxygenase/decarboxylase (succinate-forming)</fullName>
    </alternativeName>
</protein>
<evidence type="ECO:0000313" key="12">
    <source>
        <dbReference type="EMBL" id="RKH61394.1"/>
    </source>
</evidence>
<dbReference type="Pfam" id="PF14226">
    <property type="entry name" value="DIOX_N"/>
    <property type="match status" value="1"/>
</dbReference>
<dbReference type="EMBL" id="RAWB01000096">
    <property type="protein sequence ID" value="RKH61394.1"/>
    <property type="molecule type" value="Genomic_DNA"/>
</dbReference>
<dbReference type="PRINTS" id="PR00682">
    <property type="entry name" value="IPNSYNTHASE"/>
</dbReference>
<dbReference type="InterPro" id="IPR050231">
    <property type="entry name" value="Iron_ascorbate_oxido_reductase"/>
</dbReference>
<dbReference type="RefSeq" id="WP_120643499.1">
    <property type="nucleotide sequence ID" value="NZ_RAWB01000096.1"/>
</dbReference>
<comment type="similarity">
    <text evidence="10">Belongs to the iron/ascorbate-dependent oxidoreductase family.</text>
</comment>
<evidence type="ECO:0000256" key="1">
    <source>
        <dbReference type="ARBA" id="ARBA00004767"/>
    </source>
</evidence>
<reference evidence="13" key="1">
    <citation type="submission" date="2018-09" db="EMBL/GenBank/DDBJ databases">
        <authorList>
            <person name="Livingstone P.G."/>
            <person name="Whitworth D.E."/>
        </authorList>
    </citation>
    <scope>NUCLEOTIDE SEQUENCE [LARGE SCALE GENOMIC DNA]</scope>
    <source>
        <strain evidence="13">CA051B</strain>
    </source>
</reference>
<dbReference type="GO" id="GO:0102276">
    <property type="term" value="F:2-oxoglutarate oxygenase/decarboxylase (ethylene-forming) activity"/>
    <property type="evidence" value="ECO:0007669"/>
    <property type="project" value="UniProtKB-EC"/>
</dbReference>
<proteinExistence type="inferred from homology"/>
<feature type="domain" description="Fe2OG dioxygenase" evidence="11">
    <location>
        <begin position="176"/>
        <end position="276"/>
    </location>
</feature>
<evidence type="ECO:0000259" key="11">
    <source>
        <dbReference type="PROSITE" id="PS51471"/>
    </source>
</evidence>
<dbReference type="InterPro" id="IPR005123">
    <property type="entry name" value="Oxoglu/Fe-dep_dioxygenase_dom"/>
</dbReference>
<dbReference type="Pfam" id="PF03171">
    <property type="entry name" value="2OG-FeII_Oxy"/>
    <property type="match status" value="1"/>
</dbReference>
<comment type="pathway">
    <text evidence="1">Alkene biosynthesis; ethylene biosynthesis via 2-oxoglutarate.</text>
</comment>
<organism evidence="12 13">
    <name type="scientific">Corallococcus llansteffanensis</name>
    <dbReference type="NCBI Taxonomy" id="2316731"/>
    <lineage>
        <taxon>Bacteria</taxon>
        <taxon>Pseudomonadati</taxon>
        <taxon>Myxococcota</taxon>
        <taxon>Myxococcia</taxon>
        <taxon>Myxococcales</taxon>
        <taxon>Cystobacterineae</taxon>
        <taxon>Myxococcaceae</taxon>
        <taxon>Corallococcus</taxon>
    </lineage>
</organism>
<dbReference type="InterPro" id="IPR027443">
    <property type="entry name" value="IPNS-like_sf"/>
</dbReference>
<dbReference type="Proteomes" id="UP000272888">
    <property type="component" value="Unassembled WGS sequence"/>
</dbReference>